<accession>A0A0E9T3P8</accession>
<reference evidence="1" key="2">
    <citation type="journal article" date="2015" name="Fish Shellfish Immunol.">
        <title>Early steps in the European eel (Anguilla anguilla)-Vibrio vulnificus interaction in the gills: Role of the RtxA13 toxin.</title>
        <authorList>
            <person name="Callol A."/>
            <person name="Pajuelo D."/>
            <person name="Ebbesson L."/>
            <person name="Teles M."/>
            <person name="MacKenzie S."/>
            <person name="Amaro C."/>
        </authorList>
    </citation>
    <scope>NUCLEOTIDE SEQUENCE</scope>
</reference>
<dbReference type="EMBL" id="GBXM01060957">
    <property type="protein sequence ID" value="JAH47620.1"/>
    <property type="molecule type" value="Transcribed_RNA"/>
</dbReference>
<sequence>MARQQDRERKAVKRDNDSKYKSKRAIIVFHQFTQESKCYLSREEKYN</sequence>
<protein>
    <submittedName>
        <fullName evidence="1">Uncharacterized protein</fullName>
    </submittedName>
</protein>
<proteinExistence type="predicted"/>
<evidence type="ECO:0000313" key="1">
    <source>
        <dbReference type="EMBL" id="JAH47620.1"/>
    </source>
</evidence>
<dbReference type="AlphaFoldDB" id="A0A0E9T3P8"/>
<name>A0A0E9T3P8_ANGAN</name>
<organism evidence="1">
    <name type="scientific">Anguilla anguilla</name>
    <name type="common">European freshwater eel</name>
    <name type="synonym">Muraena anguilla</name>
    <dbReference type="NCBI Taxonomy" id="7936"/>
    <lineage>
        <taxon>Eukaryota</taxon>
        <taxon>Metazoa</taxon>
        <taxon>Chordata</taxon>
        <taxon>Craniata</taxon>
        <taxon>Vertebrata</taxon>
        <taxon>Euteleostomi</taxon>
        <taxon>Actinopterygii</taxon>
        <taxon>Neopterygii</taxon>
        <taxon>Teleostei</taxon>
        <taxon>Anguilliformes</taxon>
        <taxon>Anguillidae</taxon>
        <taxon>Anguilla</taxon>
    </lineage>
</organism>
<reference evidence="1" key="1">
    <citation type="submission" date="2014-11" db="EMBL/GenBank/DDBJ databases">
        <authorList>
            <person name="Amaro Gonzalez C."/>
        </authorList>
    </citation>
    <scope>NUCLEOTIDE SEQUENCE</scope>
</reference>